<name>A0A024GGI6_9STRA</name>
<evidence type="ECO:0000313" key="2">
    <source>
        <dbReference type="EMBL" id="CCI45655.1"/>
    </source>
</evidence>
<dbReference type="InParanoid" id="A0A024GGI6"/>
<dbReference type="AlphaFoldDB" id="A0A024GGI6"/>
<feature type="coiled-coil region" evidence="1">
    <location>
        <begin position="163"/>
        <end position="190"/>
    </location>
</feature>
<accession>A0A024GGI6</accession>
<evidence type="ECO:0000256" key="1">
    <source>
        <dbReference type="SAM" id="Coils"/>
    </source>
</evidence>
<evidence type="ECO:0000313" key="3">
    <source>
        <dbReference type="Proteomes" id="UP000053237"/>
    </source>
</evidence>
<sequence length="194" mass="22572">MISGIPRPRRPSAVTNVSTFVTPSTPSIHAVSTTKQTNYQREAVSLNEVKVLRATNTQHATEIMLLREGKKTLEKMLADERALHVTQVEAKDVVIAKLQQRLHQLELDAAQEKQEHNLAMKSIEEKLFEMHSKWNTSKETHVKEMLVLRRHCDYQVESIDTKQIKYQRQVQKLSKELSNVMRERQILRDTMYLL</sequence>
<organism evidence="2 3">
    <name type="scientific">Albugo candida</name>
    <dbReference type="NCBI Taxonomy" id="65357"/>
    <lineage>
        <taxon>Eukaryota</taxon>
        <taxon>Sar</taxon>
        <taxon>Stramenopiles</taxon>
        <taxon>Oomycota</taxon>
        <taxon>Peronosporomycetes</taxon>
        <taxon>Albuginales</taxon>
        <taxon>Albuginaceae</taxon>
        <taxon>Albugo</taxon>
    </lineage>
</organism>
<keyword evidence="3" id="KW-1185">Reference proteome</keyword>
<gene>
    <name evidence="2" type="ORF">BN9_065520</name>
</gene>
<protein>
    <submittedName>
        <fullName evidence="2">Uncharacterized protein</fullName>
    </submittedName>
</protein>
<keyword evidence="1" id="KW-0175">Coiled coil</keyword>
<feature type="coiled-coil region" evidence="1">
    <location>
        <begin position="88"/>
        <end position="115"/>
    </location>
</feature>
<dbReference type="EMBL" id="CAIX01000104">
    <property type="protein sequence ID" value="CCI45655.1"/>
    <property type="molecule type" value="Genomic_DNA"/>
</dbReference>
<reference evidence="2 3" key="1">
    <citation type="submission" date="2012-05" db="EMBL/GenBank/DDBJ databases">
        <title>Recombination and specialization in a pathogen metapopulation.</title>
        <authorList>
            <person name="Gardiner A."/>
            <person name="Kemen E."/>
            <person name="Schultz-Larsen T."/>
            <person name="MacLean D."/>
            <person name="Van Oosterhout C."/>
            <person name="Jones J.D.G."/>
        </authorList>
    </citation>
    <scope>NUCLEOTIDE SEQUENCE [LARGE SCALE GENOMIC DNA]</scope>
    <source>
        <strain evidence="2 3">Ac Nc2</strain>
    </source>
</reference>
<proteinExistence type="predicted"/>
<comment type="caution">
    <text evidence="2">The sequence shown here is derived from an EMBL/GenBank/DDBJ whole genome shotgun (WGS) entry which is preliminary data.</text>
</comment>
<dbReference type="Proteomes" id="UP000053237">
    <property type="component" value="Unassembled WGS sequence"/>
</dbReference>